<feature type="transmembrane region" description="Helical" evidence="10">
    <location>
        <begin position="22"/>
        <end position="44"/>
    </location>
</feature>
<feature type="transmembrane region" description="Helical" evidence="10">
    <location>
        <begin position="285"/>
        <end position="303"/>
    </location>
</feature>
<feature type="transmembrane region" description="Helical" evidence="10">
    <location>
        <begin position="355"/>
        <end position="376"/>
    </location>
</feature>
<comment type="subcellular location">
    <subcellularLocation>
        <location evidence="1">Cell membrane</location>
        <topology evidence="1">Multi-pass membrane protein</topology>
    </subcellularLocation>
</comment>
<keyword evidence="12" id="KW-1185">Reference proteome</keyword>
<organism evidence="11 12">
    <name type="scientific">Sphingomonas xinjiangensis</name>
    <dbReference type="NCBI Taxonomy" id="643568"/>
    <lineage>
        <taxon>Bacteria</taxon>
        <taxon>Pseudomonadati</taxon>
        <taxon>Pseudomonadota</taxon>
        <taxon>Alphaproteobacteria</taxon>
        <taxon>Sphingomonadales</taxon>
        <taxon>Sphingomonadaceae</taxon>
        <taxon>Sphingomonas</taxon>
    </lineage>
</organism>
<dbReference type="AlphaFoldDB" id="A0A840YQX7"/>
<keyword evidence="7 10" id="KW-0472">Membrane</keyword>
<evidence type="ECO:0000256" key="2">
    <source>
        <dbReference type="ARBA" id="ARBA00022475"/>
    </source>
</evidence>
<sequence length="534" mass="55456">MTADAAGVAPVRNSKRTLVRSAGVVALIRGLDFGLSFLVSVLLANRFGASGQLDAFFLARRTTVGIADTIRKLVGQVVLPPVIAAMDRGIAPSVHLLPRRSAWFLATFALVMLAGMLVPGVLVSFFAPGFQGAQHSLTETMMRIMMPLLPIAVVASLLAAILQARRKYLLSEGTNLVQRAILVLVLALFIPPLGIVAGAWTMLVSGVVGFLILLAGAWSIVRPRVTAAPSLPAQDAAPVRSQGLAAAIVINLYFQACSLLDFGFASTTQGGGVAALEYGARLVSLVPGLVMSSLATVLAPELIRAVQQSDRAQAAAGIQRFQRISLFAQLPVSVGMMLGAPLMVSALFGHGAFDATAIATAAACTAGYAAAAIFLAPMSAITSAIYADPHASSLRDLTIVAVVGLAIRAATLAVATPLWGAAGIAWGAAIATALIFGVAQIVAVRRFYHFHLAAQIADLARSALCAGLAALAGWALLRLCPEPQMVVTELAMLTALGGLIVLAYLAAAVMLRVPEVANLREIAHALTAKFRRRA</sequence>
<dbReference type="Pfam" id="PF03023">
    <property type="entry name" value="MurJ"/>
    <property type="match status" value="1"/>
</dbReference>
<feature type="transmembrane region" description="Helical" evidence="10">
    <location>
        <begin position="424"/>
        <end position="444"/>
    </location>
</feature>
<dbReference type="GO" id="GO:0034204">
    <property type="term" value="P:lipid translocation"/>
    <property type="evidence" value="ECO:0007669"/>
    <property type="project" value="TreeGrafter"/>
</dbReference>
<evidence type="ECO:0000256" key="10">
    <source>
        <dbReference type="SAM" id="Phobius"/>
    </source>
</evidence>
<feature type="transmembrane region" description="Helical" evidence="10">
    <location>
        <begin position="397"/>
        <end position="418"/>
    </location>
</feature>
<keyword evidence="6 10" id="KW-1133">Transmembrane helix</keyword>
<dbReference type="EMBL" id="JACIJF010000005">
    <property type="protein sequence ID" value="MBB5710983.1"/>
    <property type="molecule type" value="Genomic_DNA"/>
</dbReference>
<evidence type="ECO:0000256" key="5">
    <source>
        <dbReference type="ARBA" id="ARBA00022984"/>
    </source>
</evidence>
<feature type="transmembrane region" description="Helical" evidence="10">
    <location>
        <begin position="456"/>
        <end position="477"/>
    </location>
</feature>
<feature type="transmembrane region" description="Helical" evidence="10">
    <location>
        <begin position="324"/>
        <end position="349"/>
    </location>
</feature>
<evidence type="ECO:0000256" key="7">
    <source>
        <dbReference type="ARBA" id="ARBA00023136"/>
    </source>
</evidence>
<evidence type="ECO:0000256" key="1">
    <source>
        <dbReference type="ARBA" id="ARBA00004651"/>
    </source>
</evidence>
<dbReference type="GO" id="GO:0009252">
    <property type="term" value="P:peptidoglycan biosynthetic process"/>
    <property type="evidence" value="ECO:0007669"/>
    <property type="project" value="UniProtKB-KW"/>
</dbReference>
<protein>
    <submittedName>
        <fullName evidence="11">Putative peptidoglycan lipid II flippase</fullName>
    </submittedName>
</protein>
<dbReference type="PANTHER" id="PTHR47019:SF1">
    <property type="entry name" value="LIPID II FLIPPASE MURJ"/>
    <property type="match status" value="1"/>
</dbReference>
<gene>
    <name evidence="11" type="ORF">FHT02_002223</name>
</gene>
<keyword evidence="4" id="KW-0133">Cell shape</keyword>
<keyword evidence="2" id="KW-1003">Cell membrane</keyword>
<feature type="transmembrane region" description="Helical" evidence="10">
    <location>
        <begin position="242"/>
        <end position="265"/>
    </location>
</feature>
<dbReference type="Proteomes" id="UP000527143">
    <property type="component" value="Unassembled WGS sequence"/>
</dbReference>
<accession>A0A840YQX7</accession>
<proteinExistence type="inferred from homology"/>
<keyword evidence="5" id="KW-0573">Peptidoglycan synthesis</keyword>
<dbReference type="InterPro" id="IPR004268">
    <property type="entry name" value="MurJ"/>
</dbReference>
<comment type="similarity">
    <text evidence="9">Belongs to the MurJ/MviN family.</text>
</comment>
<evidence type="ECO:0000256" key="4">
    <source>
        <dbReference type="ARBA" id="ARBA00022960"/>
    </source>
</evidence>
<evidence type="ECO:0000313" key="12">
    <source>
        <dbReference type="Proteomes" id="UP000527143"/>
    </source>
</evidence>
<comment type="function">
    <text evidence="8">Involved in peptidoglycan biosynthesis. Transports lipid-linked peptidoglycan precursors from the inner to the outer leaflet of the cytoplasmic membrane.</text>
</comment>
<dbReference type="GO" id="GO:0008360">
    <property type="term" value="P:regulation of cell shape"/>
    <property type="evidence" value="ECO:0007669"/>
    <property type="project" value="UniProtKB-KW"/>
</dbReference>
<feature type="transmembrane region" description="Helical" evidence="10">
    <location>
        <begin position="200"/>
        <end position="221"/>
    </location>
</feature>
<evidence type="ECO:0000256" key="9">
    <source>
        <dbReference type="ARBA" id="ARBA00061532"/>
    </source>
</evidence>
<evidence type="ECO:0000256" key="6">
    <source>
        <dbReference type="ARBA" id="ARBA00022989"/>
    </source>
</evidence>
<evidence type="ECO:0000256" key="8">
    <source>
        <dbReference type="ARBA" id="ARBA00060041"/>
    </source>
</evidence>
<dbReference type="GO" id="GO:0005886">
    <property type="term" value="C:plasma membrane"/>
    <property type="evidence" value="ECO:0007669"/>
    <property type="project" value="UniProtKB-SubCell"/>
</dbReference>
<dbReference type="InterPro" id="IPR051050">
    <property type="entry name" value="Lipid_II_flippase_MurJ/MviN"/>
</dbReference>
<feature type="transmembrane region" description="Helical" evidence="10">
    <location>
        <begin position="102"/>
        <end position="127"/>
    </location>
</feature>
<feature type="transmembrane region" description="Helical" evidence="10">
    <location>
        <begin position="489"/>
        <end position="511"/>
    </location>
</feature>
<keyword evidence="3 10" id="KW-0812">Transmembrane</keyword>
<dbReference type="RefSeq" id="WP_184087401.1">
    <property type="nucleotide sequence ID" value="NZ_JACIJF010000005.1"/>
</dbReference>
<feature type="transmembrane region" description="Helical" evidence="10">
    <location>
        <begin position="176"/>
        <end position="194"/>
    </location>
</feature>
<dbReference type="GO" id="GO:0015648">
    <property type="term" value="F:lipid-linked peptidoglycan transporter activity"/>
    <property type="evidence" value="ECO:0007669"/>
    <property type="project" value="TreeGrafter"/>
</dbReference>
<dbReference type="PRINTS" id="PR01806">
    <property type="entry name" value="VIRFACTRMVIN"/>
</dbReference>
<reference evidence="11 12" key="1">
    <citation type="submission" date="2020-08" db="EMBL/GenBank/DDBJ databases">
        <title>Genomic Encyclopedia of Type Strains, Phase IV (KMG-IV): sequencing the most valuable type-strain genomes for metagenomic binning, comparative biology and taxonomic classification.</title>
        <authorList>
            <person name="Goeker M."/>
        </authorList>
    </citation>
    <scope>NUCLEOTIDE SEQUENCE [LARGE SCALE GENOMIC DNA]</scope>
    <source>
        <strain evidence="11 12">DSM 26736</strain>
    </source>
</reference>
<dbReference type="PANTHER" id="PTHR47019">
    <property type="entry name" value="LIPID II FLIPPASE MURJ"/>
    <property type="match status" value="1"/>
</dbReference>
<feature type="transmembrane region" description="Helical" evidence="10">
    <location>
        <begin position="147"/>
        <end position="164"/>
    </location>
</feature>
<evidence type="ECO:0000256" key="3">
    <source>
        <dbReference type="ARBA" id="ARBA00022692"/>
    </source>
</evidence>
<evidence type="ECO:0000313" key="11">
    <source>
        <dbReference type="EMBL" id="MBB5710983.1"/>
    </source>
</evidence>
<name>A0A840YQX7_9SPHN</name>
<comment type="caution">
    <text evidence="11">The sequence shown here is derived from an EMBL/GenBank/DDBJ whole genome shotgun (WGS) entry which is preliminary data.</text>
</comment>